<comment type="caution">
    <text evidence="2">The sequence shown here is derived from an EMBL/GenBank/DDBJ whole genome shotgun (WGS) entry which is preliminary data.</text>
</comment>
<name>A0AAN6U1F7_9PEZI</name>
<evidence type="ECO:0000313" key="3">
    <source>
        <dbReference type="Proteomes" id="UP001302602"/>
    </source>
</evidence>
<dbReference type="RefSeq" id="XP_062647297.1">
    <property type="nucleotide sequence ID" value="XM_062787255.1"/>
</dbReference>
<keyword evidence="3" id="KW-1185">Reference proteome</keyword>
<accession>A0AAN6U1F7</accession>
<organism evidence="2 3">
    <name type="scientific">Parathielavia appendiculata</name>
    <dbReference type="NCBI Taxonomy" id="2587402"/>
    <lineage>
        <taxon>Eukaryota</taxon>
        <taxon>Fungi</taxon>
        <taxon>Dikarya</taxon>
        <taxon>Ascomycota</taxon>
        <taxon>Pezizomycotina</taxon>
        <taxon>Sordariomycetes</taxon>
        <taxon>Sordariomycetidae</taxon>
        <taxon>Sordariales</taxon>
        <taxon>Chaetomiaceae</taxon>
        <taxon>Parathielavia</taxon>
    </lineage>
</organism>
<dbReference type="GeneID" id="87824025"/>
<gene>
    <name evidence="2" type="ORF">N657DRAFT_412892</name>
</gene>
<protein>
    <submittedName>
        <fullName evidence="2">Uncharacterized protein</fullName>
    </submittedName>
</protein>
<feature type="compositionally biased region" description="Polar residues" evidence="1">
    <location>
        <begin position="54"/>
        <end position="64"/>
    </location>
</feature>
<dbReference type="EMBL" id="MU853228">
    <property type="protein sequence ID" value="KAK4123526.1"/>
    <property type="molecule type" value="Genomic_DNA"/>
</dbReference>
<dbReference type="AlphaFoldDB" id="A0AAN6U1F7"/>
<reference evidence="2" key="1">
    <citation type="journal article" date="2023" name="Mol. Phylogenet. Evol.">
        <title>Genome-scale phylogeny and comparative genomics of the fungal order Sordariales.</title>
        <authorList>
            <person name="Hensen N."/>
            <person name="Bonometti L."/>
            <person name="Westerberg I."/>
            <person name="Brannstrom I.O."/>
            <person name="Guillou S."/>
            <person name="Cros-Aarteil S."/>
            <person name="Calhoun S."/>
            <person name="Haridas S."/>
            <person name="Kuo A."/>
            <person name="Mondo S."/>
            <person name="Pangilinan J."/>
            <person name="Riley R."/>
            <person name="LaButti K."/>
            <person name="Andreopoulos B."/>
            <person name="Lipzen A."/>
            <person name="Chen C."/>
            <person name="Yan M."/>
            <person name="Daum C."/>
            <person name="Ng V."/>
            <person name="Clum A."/>
            <person name="Steindorff A."/>
            <person name="Ohm R.A."/>
            <person name="Martin F."/>
            <person name="Silar P."/>
            <person name="Natvig D.O."/>
            <person name="Lalanne C."/>
            <person name="Gautier V."/>
            <person name="Ament-Velasquez S.L."/>
            <person name="Kruys A."/>
            <person name="Hutchinson M.I."/>
            <person name="Powell A.J."/>
            <person name="Barry K."/>
            <person name="Miller A.N."/>
            <person name="Grigoriev I.V."/>
            <person name="Debuchy R."/>
            <person name="Gladieux P."/>
            <person name="Hiltunen Thoren M."/>
            <person name="Johannesson H."/>
        </authorList>
    </citation>
    <scope>NUCLEOTIDE SEQUENCE</scope>
    <source>
        <strain evidence="2">CBS 731.68</strain>
    </source>
</reference>
<sequence length="169" mass="18825">MVSLERARKTLSSDISFTSAVACAWPRRVPREGASSALSTENSSHTHVTRTDHTPASTSYPTSHNAEKPLPFDRPNTRAACPNPRKPVRHGCQLLQLHNAANNSVCRIELFVPFSKNMAQRYSCTLYAITKLTLCDGHHPKSGQLAHTRSILLQREQELDDRNGRATRP</sequence>
<evidence type="ECO:0000313" key="2">
    <source>
        <dbReference type="EMBL" id="KAK4123526.1"/>
    </source>
</evidence>
<feature type="region of interest" description="Disordered" evidence="1">
    <location>
        <begin position="33"/>
        <end position="84"/>
    </location>
</feature>
<reference evidence="2" key="2">
    <citation type="submission" date="2023-05" db="EMBL/GenBank/DDBJ databases">
        <authorList>
            <consortium name="Lawrence Berkeley National Laboratory"/>
            <person name="Steindorff A."/>
            <person name="Hensen N."/>
            <person name="Bonometti L."/>
            <person name="Westerberg I."/>
            <person name="Brannstrom I.O."/>
            <person name="Guillou S."/>
            <person name="Cros-Aarteil S."/>
            <person name="Calhoun S."/>
            <person name="Haridas S."/>
            <person name="Kuo A."/>
            <person name="Mondo S."/>
            <person name="Pangilinan J."/>
            <person name="Riley R."/>
            <person name="Labutti K."/>
            <person name="Andreopoulos B."/>
            <person name="Lipzen A."/>
            <person name="Chen C."/>
            <person name="Yanf M."/>
            <person name="Daum C."/>
            <person name="Ng V."/>
            <person name="Clum A."/>
            <person name="Ohm R."/>
            <person name="Martin F."/>
            <person name="Silar P."/>
            <person name="Natvig D."/>
            <person name="Lalanne C."/>
            <person name="Gautier V."/>
            <person name="Ament-Velasquez S.L."/>
            <person name="Kruys A."/>
            <person name="Hutchinson M.I."/>
            <person name="Powell A.J."/>
            <person name="Barry K."/>
            <person name="Miller A.N."/>
            <person name="Grigoriev I.V."/>
            <person name="Debuchy R."/>
            <person name="Gladieux P."/>
            <person name="Thoren M.H."/>
            <person name="Johannesson H."/>
        </authorList>
    </citation>
    <scope>NUCLEOTIDE SEQUENCE</scope>
    <source>
        <strain evidence="2">CBS 731.68</strain>
    </source>
</reference>
<proteinExistence type="predicted"/>
<feature type="compositionally biased region" description="Polar residues" evidence="1">
    <location>
        <begin position="36"/>
        <end position="46"/>
    </location>
</feature>
<evidence type="ECO:0000256" key="1">
    <source>
        <dbReference type="SAM" id="MobiDB-lite"/>
    </source>
</evidence>
<dbReference type="Proteomes" id="UP001302602">
    <property type="component" value="Unassembled WGS sequence"/>
</dbReference>